<dbReference type="RefSeq" id="XP_033595451.1">
    <property type="nucleotide sequence ID" value="XM_033739960.1"/>
</dbReference>
<organism evidence="2 3">
    <name type="scientific">Pseudovirgaria hyperparasitica</name>
    <dbReference type="NCBI Taxonomy" id="470096"/>
    <lineage>
        <taxon>Eukaryota</taxon>
        <taxon>Fungi</taxon>
        <taxon>Dikarya</taxon>
        <taxon>Ascomycota</taxon>
        <taxon>Pezizomycotina</taxon>
        <taxon>Dothideomycetes</taxon>
        <taxon>Dothideomycetes incertae sedis</taxon>
        <taxon>Acrospermales</taxon>
        <taxon>Acrospermaceae</taxon>
        <taxon>Pseudovirgaria</taxon>
    </lineage>
</organism>
<dbReference type="OrthoDB" id="5243768at2759"/>
<feature type="compositionally biased region" description="Acidic residues" evidence="1">
    <location>
        <begin position="41"/>
        <end position="62"/>
    </location>
</feature>
<sequence>MADSKEGSNIIASTDDDRPVNGEQNNEAEAMGGTPGNDHDAGDDDNDDDNDDADDNDDEDDGGSFVVQFEPLLAELKERMNEAGAHQPKLQDKIVPGVRKLFQEYWQAVMKDVENLIASNEAIPDQLTNPAAKTFRIWVFKQDEDSLNSCPCCLPICGDDIVLKNNQGVTKVDLIRGISQYLYADVDKFPALHCMDDGSTDALPVASVEFNYMTNGGQDETCVLASHEPGIWMYCTPP</sequence>
<dbReference type="Proteomes" id="UP000799437">
    <property type="component" value="Unassembled WGS sequence"/>
</dbReference>
<gene>
    <name evidence="2" type="ORF">EJ05DRAFT_229168</name>
</gene>
<feature type="region of interest" description="Disordered" evidence="1">
    <location>
        <begin position="1"/>
        <end position="64"/>
    </location>
</feature>
<protein>
    <submittedName>
        <fullName evidence="2">Uncharacterized protein</fullName>
    </submittedName>
</protein>
<evidence type="ECO:0000256" key="1">
    <source>
        <dbReference type="SAM" id="MobiDB-lite"/>
    </source>
</evidence>
<reference evidence="2" key="1">
    <citation type="journal article" date="2020" name="Stud. Mycol.">
        <title>101 Dothideomycetes genomes: a test case for predicting lifestyles and emergence of pathogens.</title>
        <authorList>
            <person name="Haridas S."/>
            <person name="Albert R."/>
            <person name="Binder M."/>
            <person name="Bloem J."/>
            <person name="Labutti K."/>
            <person name="Salamov A."/>
            <person name="Andreopoulos B."/>
            <person name="Baker S."/>
            <person name="Barry K."/>
            <person name="Bills G."/>
            <person name="Bluhm B."/>
            <person name="Cannon C."/>
            <person name="Castanera R."/>
            <person name="Culley D."/>
            <person name="Daum C."/>
            <person name="Ezra D."/>
            <person name="Gonzalez J."/>
            <person name="Henrissat B."/>
            <person name="Kuo A."/>
            <person name="Liang C."/>
            <person name="Lipzen A."/>
            <person name="Lutzoni F."/>
            <person name="Magnuson J."/>
            <person name="Mondo S."/>
            <person name="Nolan M."/>
            <person name="Ohm R."/>
            <person name="Pangilinan J."/>
            <person name="Park H.-J."/>
            <person name="Ramirez L."/>
            <person name="Alfaro M."/>
            <person name="Sun H."/>
            <person name="Tritt A."/>
            <person name="Yoshinaga Y."/>
            <person name="Zwiers L.-H."/>
            <person name="Turgeon B."/>
            <person name="Goodwin S."/>
            <person name="Spatafora J."/>
            <person name="Crous P."/>
            <person name="Grigoriev I."/>
        </authorList>
    </citation>
    <scope>NUCLEOTIDE SEQUENCE</scope>
    <source>
        <strain evidence="2">CBS 121739</strain>
    </source>
</reference>
<dbReference type="EMBL" id="ML996588">
    <property type="protein sequence ID" value="KAF2753000.1"/>
    <property type="molecule type" value="Genomic_DNA"/>
</dbReference>
<name>A0A6A6VTR9_9PEZI</name>
<proteinExistence type="predicted"/>
<dbReference type="AlphaFoldDB" id="A0A6A6VTR9"/>
<evidence type="ECO:0000313" key="2">
    <source>
        <dbReference type="EMBL" id="KAF2753000.1"/>
    </source>
</evidence>
<dbReference type="GeneID" id="54481014"/>
<keyword evidence="3" id="KW-1185">Reference proteome</keyword>
<evidence type="ECO:0000313" key="3">
    <source>
        <dbReference type="Proteomes" id="UP000799437"/>
    </source>
</evidence>
<accession>A0A6A6VTR9</accession>